<evidence type="ECO:0000256" key="2">
    <source>
        <dbReference type="SAM" id="MobiDB-lite"/>
    </source>
</evidence>
<keyword evidence="5" id="KW-1185">Reference proteome</keyword>
<organism evidence="4 5">
    <name type="scientific">Prorocentrum cordatum</name>
    <dbReference type="NCBI Taxonomy" id="2364126"/>
    <lineage>
        <taxon>Eukaryota</taxon>
        <taxon>Sar</taxon>
        <taxon>Alveolata</taxon>
        <taxon>Dinophyceae</taxon>
        <taxon>Prorocentrales</taxon>
        <taxon>Prorocentraceae</taxon>
        <taxon>Prorocentrum</taxon>
    </lineage>
</organism>
<gene>
    <name evidence="4" type="ORF">PCOR1329_LOCUS8316</name>
</gene>
<dbReference type="InterPro" id="IPR011992">
    <property type="entry name" value="EF-hand-dom_pair"/>
</dbReference>
<dbReference type="Gene3D" id="1.10.238.10">
    <property type="entry name" value="EF-hand"/>
    <property type="match status" value="1"/>
</dbReference>
<dbReference type="InterPro" id="IPR018247">
    <property type="entry name" value="EF_Hand_1_Ca_BS"/>
</dbReference>
<dbReference type="Pfam" id="PF13499">
    <property type="entry name" value="EF-hand_7"/>
    <property type="match status" value="1"/>
</dbReference>
<keyword evidence="1" id="KW-0106">Calcium</keyword>
<feature type="domain" description="EF-hand" evidence="3">
    <location>
        <begin position="1"/>
        <end position="35"/>
    </location>
</feature>
<dbReference type="SMART" id="SM00054">
    <property type="entry name" value="EFh"/>
    <property type="match status" value="2"/>
</dbReference>
<name>A0ABN9Q2W3_9DINO</name>
<dbReference type="Proteomes" id="UP001189429">
    <property type="component" value="Unassembled WGS sequence"/>
</dbReference>
<feature type="non-terminal residue" evidence="4">
    <location>
        <position position="1"/>
    </location>
</feature>
<evidence type="ECO:0000256" key="1">
    <source>
        <dbReference type="ARBA" id="ARBA00022837"/>
    </source>
</evidence>
<evidence type="ECO:0000313" key="4">
    <source>
        <dbReference type="EMBL" id="CAK0800031.1"/>
    </source>
</evidence>
<evidence type="ECO:0000313" key="5">
    <source>
        <dbReference type="Proteomes" id="UP001189429"/>
    </source>
</evidence>
<dbReference type="InterPro" id="IPR002048">
    <property type="entry name" value="EF_hand_dom"/>
</dbReference>
<feature type="domain" description="EF-hand" evidence="3">
    <location>
        <begin position="40"/>
        <end position="75"/>
    </location>
</feature>
<evidence type="ECO:0000259" key="3">
    <source>
        <dbReference type="PROSITE" id="PS50222"/>
    </source>
</evidence>
<dbReference type="PROSITE" id="PS50222">
    <property type="entry name" value="EF_HAND_2"/>
    <property type="match status" value="2"/>
</dbReference>
<protein>
    <recommendedName>
        <fullName evidence="3">EF-hand domain-containing protein</fullName>
    </recommendedName>
</protein>
<dbReference type="EMBL" id="CAUYUJ010002277">
    <property type="protein sequence ID" value="CAK0800031.1"/>
    <property type="molecule type" value="Genomic_DNA"/>
</dbReference>
<reference evidence="4" key="1">
    <citation type="submission" date="2023-10" db="EMBL/GenBank/DDBJ databases">
        <authorList>
            <person name="Chen Y."/>
            <person name="Shah S."/>
            <person name="Dougan E. K."/>
            <person name="Thang M."/>
            <person name="Chan C."/>
        </authorList>
    </citation>
    <scope>NUCLEOTIDE SEQUENCE [LARGE SCALE GENOMIC DNA]</scope>
</reference>
<dbReference type="SUPFAM" id="SSF47473">
    <property type="entry name" value="EF-hand"/>
    <property type="match status" value="1"/>
</dbReference>
<sequence length="133" mass="14871">DIENYRDKFKTFDGDQSGEIDRQEFSALMYSLTKLKPGAIPAQRMQGWWRAADTDGNGSISFGEFVNFHQKFFSAPDASGKTDLAFYYGQTARRPSSRAADANCYSRPSSRACYSRGPEADSRPGSRASTTRR</sequence>
<dbReference type="PROSITE" id="PS00018">
    <property type="entry name" value="EF_HAND_1"/>
    <property type="match status" value="2"/>
</dbReference>
<feature type="region of interest" description="Disordered" evidence="2">
    <location>
        <begin position="93"/>
        <end position="133"/>
    </location>
</feature>
<dbReference type="CDD" id="cd00051">
    <property type="entry name" value="EFh"/>
    <property type="match status" value="1"/>
</dbReference>
<proteinExistence type="predicted"/>
<accession>A0ABN9Q2W3</accession>
<comment type="caution">
    <text evidence="4">The sequence shown here is derived from an EMBL/GenBank/DDBJ whole genome shotgun (WGS) entry which is preliminary data.</text>
</comment>